<dbReference type="EMBL" id="NVUU01000051">
    <property type="protein sequence ID" value="PCI93829.1"/>
    <property type="molecule type" value="Genomic_DNA"/>
</dbReference>
<organism evidence="1 2">
    <name type="scientific">Aerophobetes bacterium</name>
    <dbReference type="NCBI Taxonomy" id="2030807"/>
    <lineage>
        <taxon>Bacteria</taxon>
        <taxon>Candidatus Aerophobota</taxon>
    </lineage>
</organism>
<evidence type="ECO:0000313" key="2">
    <source>
        <dbReference type="Proteomes" id="UP000217838"/>
    </source>
</evidence>
<dbReference type="AlphaFoldDB" id="A0A2A4YH75"/>
<name>A0A2A4YH75_UNCAE</name>
<gene>
    <name evidence="1" type="ORF">COB11_04675</name>
</gene>
<comment type="caution">
    <text evidence="1">The sequence shown here is derived from an EMBL/GenBank/DDBJ whole genome shotgun (WGS) entry which is preliminary data.</text>
</comment>
<feature type="non-terminal residue" evidence="1">
    <location>
        <position position="1"/>
    </location>
</feature>
<accession>A0A2A4YH75</accession>
<proteinExistence type="predicted"/>
<evidence type="ECO:0000313" key="1">
    <source>
        <dbReference type="EMBL" id="PCI93829.1"/>
    </source>
</evidence>
<sequence length="88" mass="9384">AIESFLVVLYLLVQVIEVASAVELHLAEDLMFFADHEGGGIHLGLLGLLGLQIVRRPASSEVHDEIILDDVVALGFQGGCSQQGLGLF</sequence>
<dbReference type="Proteomes" id="UP000217838">
    <property type="component" value="Unassembled WGS sequence"/>
</dbReference>
<protein>
    <submittedName>
        <fullName evidence="1">Uncharacterized protein</fullName>
    </submittedName>
</protein>
<reference evidence="2" key="1">
    <citation type="submission" date="2017-08" db="EMBL/GenBank/DDBJ databases">
        <title>A dynamic microbial community with high functional redundancy inhabits the cold, oxic subseafloor aquifer.</title>
        <authorList>
            <person name="Tully B.J."/>
            <person name="Wheat C.G."/>
            <person name="Glazer B.T."/>
            <person name="Huber J.A."/>
        </authorList>
    </citation>
    <scope>NUCLEOTIDE SEQUENCE [LARGE SCALE GENOMIC DNA]</scope>
</reference>